<dbReference type="Gene3D" id="3.40.630.30">
    <property type="match status" value="1"/>
</dbReference>
<dbReference type="Proteomes" id="UP000276603">
    <property type="component" value="Unassembled WGS sequence"/>
</dbReference>
<dbReference type="RefSeq" id="WP_120713392.1">
    <property type="nucleotide sequence ID" value="NZ_RBCJ01000004.1"/>
</dbReference>
<keyword evidence="3" id="KW-1185">Reference proteome</keyword>
<dbReference type="PANTHER" id="PTHR43792:SF1">
    <property type="entry name" value="N-ACETYLTRANSFERASE DOMAIN-CONTAINING PROTEIN"/>
    <property type="match status" value="1"/>
</dbReference>
<dbReference type="OrthoDB" id="9798081at2"/>
<dbReference type="SUPFAM" id="SSF55729">
    <property type="entry name" value="Acyl-CoA N-acyltransferases (Nat)"/>
    <property type="match status" value="1"/>
</dbReference>
<comment type="caution">
    <text evidence="2">The sequence shown here is derived from an EMBL/GenBank/DDBJ whole genome shotgun (WGS) entry which is preliminary data.</text>
</comment>
<organism evidence="2 3">
    <name type="scientific">Ulvibacterium marinum</name>
    <dbReference type="NCBI Taxonomy" id="2419782"/>
    <lineage>
        <taxon>Bacteria</taxon>
        <taxon>Pseudomonadati</taxon>
        <taxon>Bacteroidota</taxon>
        <taxon>Flavobacteriia</taxon>
        <taxon>Flavobacteriales</taxon>
        <taxon>Flavobacteriaceae</taxon>
        <taxon>Ulvibacterium</taxon>
    </lineage>
</organism>
<evidence type="ECO:0000313" key="3">
    <source>
        <dbReference type="Proteomes" id="UP000276603"/>
    </source>
</evidence>
<sequence length="161" mass="18855">MYINIETERLRIRPIKLIDAEFIMQLVNSEGWLRFIGNRNISNTIDAKKYIQKILDNTKIFYNVFELKESQKAIGSVTFLEREGERFPDIGFALLPEFEKNGYTIEASKAYLKEIDTLNEYENIIAITLPDNQKSIRVLRKLGLKYQGDYKKGLKPYHTIV</sequence>
<dbReference type="AlphaFoldDB" id="A0A3B0C5C0"/>
<reference evidence="2 3" key="1">
    <citation type="submission" date="2018-10" db="EMBL/GenBank/DDBJ databases">
        <title>Ulvibacterium marinum gen. nov., sp. nov., a novel marine bacterium of the family Flavobacteriaceae, isolated from a culture of the green alga Ulva prolifera.</title>
        <authorList>
            <person name="Zhang Z."/>
        </authorList>
    </citation>
    <scope>NUCLEOTIDE SEQUENCE [LARGE SCALE GENOMIC DNA]</scope>
    <source>
        <strain evidence="2 3">CCMM003</strain>
    </source>
</reference>
<dbReference type="PROSITE" id="PS51186">
    <property type="entry name" value="GNAT"/>
    <property type="match status" value="1"/>
</dbReference>
<dbReference type="InterPro" id="IPR051531">
    <property type="entry name" value="N-acetyltransferase"/>
</dbReference>
<evidence type="ECO:0000313" key="2">
    <source>
        <dbReference type="EMBL" id="RKN78486.1"/>
    </source>
</evidence>
<accession>A0A3B0C5C0</accession>
<proteinExistence type="predicted"/>
<feature type="domain" description="N-acetyltransferase" evidence="1">
    <location>
        <begin position="10"/>
        <end position="161"/>
    </location>
</feature>
<name>A0A3B0C5C0_9FLAO</name>
<dbReference type="InterPro" id="IPR000182">
    <property type="entry name" value="GNAT_dom"/>
</dbReference>
<dbReference type="GO" id="GO:0016747">
    <property type="term" value="F:acyltransferase activity, transferring groups other than amino-acyl groups"/>
    <property type="evidence" value="ECO:0007669"/>
    <property type="project" value="InterPro"/>
</dbReference>
<keyword evidence="2" id="KW-0808">Transferase</keyword>
<dbReference type="PANTHER" id="PTHR43792">
    <property type="entry name" value="GNAT FAMILY, PUTATIVE (AFU_ORTHOLOGUE AFUA_3G00765)-RELATED-RELATED"/>
    <property type="match status" value="1"/>
</dbReference>
<protein>
    <submittedName>
        <fullName evidence="2">N-acetyltransferase</fullName>
    </submittedName>
</protein>
<evidence type="ECO:0000259" key="1">
    <source>
        <dbReference type="PROSITE" id="PS51186"/>
    </source>
</evidence>
<dbReference type="InterPro" id="IPR016181">
    <property type="entry name" value="Acyl_CoA_acyltransferase"/>
</dbReference>
<dbReference type="Pfam" id="PF13302">
    <property type="entry name" value="Acetyltransf_3"/>
    <property type="match status" value="1"/>
</dbReference>
<dbReference type="EMBL" id="RBCJ01000004">
    <property type="protein sequence ID" value="RKN78486.1"/>
    <property type="molecule type" value="Genomic_DNA"/>
</dbReference>
<gene>
    <name evidence="2" type="ORF">D7Z94_19930</name>
</gene>